<organism evidence="1">
    <name type="scientific">freshwater metagenome</name>
    <dbReference type="NCBI Taxonomy" id="449393"/>
    <lineage>
        <taxon>unclassified sequences</taxon>
        <taxon>metagenomes</taxon>
        <taxon>ecological metagenomes</taxon>
    </lineage>
</organism>
<reference evidence="1" key="1">
    <citation type="submission" date="2020-05" db="EMBL/GenBank/DDBJ databases">
        <authorList>
            <person name="Chiriac C."/>
            <person name="Salcher M."/>
            <person name="Ghai R."/>
            <person name="Kavagutti S V."/>
        </authorList>
    </citation>
    <scope>NUCLEOTIDE SEQUENCE</scope>
</reference>
<protein>
    <submittedName>
        <fullName evidence="1">Unannotated protein</fullName>
    </submittedName>
</protein>
<dbReference type="EMBL" id="CAFABK010000110">
    <property type="protein sequence ID" value="CAB4834951.1"/>
    <property type="molecule type" value="Genomic_DNA"/>
</dbReference>
<proteinExistence type="predicted"/>
<accession>A0A6J7APT0</accession>
<dbReference type="AlphaFoldDB" id="A0A6J7APT0"/>
<name>A0A6J7APT0_9ZZZZ</name>
<gene>
    <name evidence="1" type="ORF">UFOPK3204_01627</name>
</gene>
<sequence length="85" mass="9121">MLASNQVVGVGSRRQFRSRGLLVAPAQAGKAMLLSPSRAAMTLVAAPRWLDPLPLEHRHVVPTATHFHTVLAKPQVHQGQQAAKG</sequence>
<evidence type="ECO:0000313" key="1">
    <source>
        <dbReference type="EMBL" id="CAB4834951.1"/>
    </source>
</evidence>